<comment type="caution">
    <text evidence="2">The sequence shown here is derived from an EMBL/GenBank/DDBJ whole genome shotgun (WGS) entry which is preliminary data.</text>
</comment>
<keyword evidence="3" id="KW-1185">Reference proteome</keyword>
<dbReference type="AlphaFoldDB" id="A0A9P8UG06"/>
<reference evidence="2" key="1">
    <citation type="journal article" date="2021" name="Nat. Commun.">
        <title>Genetic determinants of endophytism in the Arabidopsis root mycobiome.</title>
        <authorList>
            <person name="Mesny F."/>
            <person name="Miyauchi S."/>
            <person name="Thiergart T."/>
            <person name="Pickel B."/>
            <person name="Atanasova L."/>
            <person name="Karlsson M."/>
            <person name="Huettel B."/>
            <person name="Barry K.W."/>
            <person name="Haridas S."/>
            <person name="Chen C."/>
            <person name="Bauer D."/>
            <person name="Andreopoulos W."/>
            <person name="Pangilinan J."/>
            <person name="LaButti K."/>
            <person name="Riley R."/>
            <person name="Lipzen A."/>
            <person name="Clum A."/>
            <person name="Drula E."/>
            <person name="Henrissat B."/>
            <person name="Kohler A."/>
            <person name="Grigoriev I.V."/>
            <person name="Martin F.M."/>
            <person name="Hacquard S."/>
        </authorList>
    </citation>
    <scope>NUCLEOTIDE SEQUENCE</scope>
    <source>
        <strain evidence="2">MPI-SDFR-AT-0073</strain>
    </source>
</reference>
<feature type="region of interest" description="Disordered" evidence="1">
    <location>
        <begin position="86"/>
        <end position="108"/>
    </location>
</feature>
<dbReference type="EMBL" id="JAGPXC010000006">
    <property type="protein sequence ID" value="KAH6651506.1"/>
    <property type="molecule type" value="Genomic_DNA"/>
</dbReference>
<proteinExistence type="predicted"/>
<organism evidence="2 3">
    <name type="scientific">Truncatella angustata</name>
    <dbReference type="NCBI Taxonomy" id="152316"/>
    <lineage>
        <taxon>Eukaryota</taxon>
        <taxon>Fungi</taxon>
        <taxon>Dikarya</taxon>
        <taxon>Ascomycota</taxon>
        <taxon>Pezizomycotina</taxon>
        <taxon>Sordariomycetes</taxon>
        <taxon>Xylariomycetidae</taxon>
        <taxon>Amphisphaeriales</taxon>
        <taxon>Sporocadaceae</taxon>
        <taxon>Truncatella</taxon>
    </lineage>
</organism>
<dbReference type="Proteomes" id="UP000758603">
    <property type="component" value="Unassembled WGS sequence"/>
</dbReference>
<evidence type="ECO:0000313" key="2">
    <source>
        <dbReference type="EMBL" id="KAH6651506.1"/>
    </source>
</evidence>
<evidence type="ECO:0000313" key="3">
    <source>
        <dbReference type="Proteomes" id="UP000758603"/>
    </source>
</evidence>
<name>A0A9P8UG06_9PEZI</name>
<sequence length="108" mass="12095">MPISLRRHFRPLSLVFGCSLGQWPEIPYLFSGGHLGSIAHSSQPSALSPQQSDRMRSRHVLYHQALQTVMQLSDTRATLLCQQVASTPCQRPQPPLPPRKGLRSRSPK</sequence>
<protein>
    <submittedName>
        <fullName evidence="2">Uncharacterized protein</fullName>
    </submittedName>
</protein>
<dbReference type="RefSeq" id="XP_045955784.1">
    <property type="nucleotide sequence ID" value="XM_046103197.1"/>
</dbReference>
<accession>A0A9P8UG06</accession>
<evidence type="ECO:0000256" key="1">
    <source>
        <dbReference type="SAM" id="MobiDB-lite"/>
    </source>
</evidence>
<gene>
    <name evidence="2" type="ORF">BKA67DRAFT_571109</name>
</gene>
<dbReference type="GeneID" id="70132089"/>